<dbReference type="Gene3D" id="3.10.450.50">
    <property type="match status" value="1"/>
</dbReference>
<organism evidence="1 2">
    <name type="scientific">Dielma fastidiosa</name>
    <dbReference type="NCBI Taxonomy" id="1034346"/>
    <lineage>
        <taxon>Bacteria</taxon>
        <taxon>Bacillati</taxon>
        <taxon>Bacillota</taxon>
        <taxon>Erysipelotrichia</taxon>
        <taxon>Erysipelotrichales</taxon>
        <taxon>Erysipelotrichaceae</taxon>
        <taxon>Dielma</taxon>
    </lineage>
</organism>
<dbReference type="InterPro" id="IPR032710">
    <property type="entry name" value="NTF2-like_dom_sf"/>
</dbReference>
<dbReference type="Proteomes" id="UP000247612">
    <property type="component" value="Unassembled WGS sequence"/>
</dbReference>
<evidence type="ECO:0000313" key="2">
    <source>
        <dbReference type="Proteomes" id="UP000247612"/>
    </source>
</evidence>
<reference evidence="1 2" key="1">
    <citation type="submission" date="2018-05" db="EMBL/GenBank/DDBJ databases">
        <title>Genomic Encyclopedia of Type Strains, Phase IV (KMG-IV): sequencing the most valuable type-strain genomes for metagenomic binning, comparative biology and taxonomic classification.</title>
        <authorList>
            <person name="Goeker M."/>
        </authorList>
    </citation>
    <scope>NUCLEOTIDE SEQUENCE [LARGE SCALE GENOMIC DNA]</scope>
    <source>
        <strain evidence="1 2">JC118</strain>
    </source>
</reference>
<dbReference type="AlphaFoldDB" id="A0A318L131"/>
<evidence type="ECO:0008006" key="3">
    <source>
        <dbReference type="Google" id="ProtNLM"/>
    </source>
</evidence>
<keyword evidence="2" id="KW-1185">Reference proteome</keyword>
<dbReference type="EMBL" id="QJKH01000001">
    <property type="protein sequence ID" value="PXX81655.1"/>
    <property type="molecule type" value="Genomic_DNA"/>
</dbReference>
<dbReference type="SUPFAM" id="SSF54427">
    <property type="entry name" value="NTF2-like"/>
    <property type="match status" value="1"/>
</dbReference>
<proteinExistence type="predicted"/>
<comment type="caution">
    <text evidence="1">The sequence shown here is derived from an EMBL/GenBank/DDBJ whole genome shotgun (WGS) entry which is preliminary data.</text>
</comment>
<evidence type="ECO:0000313" key="1">
    <source>
        <dbReference type="EMBL" id="PXX81655.1"/>
    </source>
</evidence>
<dbReference type="OrthoDB" id="3035380at2"/>
<protein>
    <recommendedName>
        <fullName evidence="3">Nuclear transport factor 2 family protein</fullName>
    </recommendedName>
</protein>
<name>A0A318L131_9FIRM</name>
<accession>A0A318L131</accession>
<dbReference type="STRING" id="1034346.GCA_000313565_00263"/>
<gene>
    <name evidence="1" type="ORF">DES51_101266</name>
</gene>
<sequence length="120" mass="13772">MIEEFLNNFYDCLHFSQNEAFPAERFASLFAEHAVLIEHQPHGFQTLSAAEFIASMNAYQAEMIGTFHERQTNFQVSEEAGVLIVDSDYEKQINDQHFTGTNHMILTEIQGQLKIISIVF</sequence>